<evidence type="ECO:0000313" key="4">
    <source>
        <dbReference type="Proteomes" id="UP000636505"/>
    </source>
</evidence>
<dbReference type="PROSITE" id="PS50894">
    <property type="entry name" value="HPT"/>
    <property type="match status" value="1"/>
</dbReference>
<gene>
    <name evidence="3" type="ORF">IQ241_16410</name>
</gene>
<dbReference type="InterPro" id="IPR036641">
    <property type="entry name" value="HPT_dom_sf"/>
</dbReference>
<evidence type="ECO:0000259" key="2">
    <source>
        <dbReference type="PROSITE" id="PS50894"/>
    </source>
</evidence>
<dbReference type="Gene3D" id="1.20.120.160">
    <property type="entry name" value="HPT domain"/>
    <property type="match status" value="1"/>
</dbReference>
<dbReference type="Proteomes" id="UP000636505">
    <property type="component" value="Unassembled WGS sequence"/>
</dbReference>
<sequence length="123" mass="13431">MLNATKAIQPDFDWERLHQLADGDTAFEVELLQIFLDDMDQGLAQLVNAIAHQETHTVEQVAHSIRGAAANLGAVSLAQTAAQLEQLGQPNQLALAEGLLGQLRSQGQVARHHLERMKEMSAD</sequence>
<proteinExistence type="predicted"/>
<evidence type="ECO:0000256" key="1">
    <source>
        <dbReference type="PROSITE-ProRule" id="PRU00110"/>
    </source>
</evidence>
<feature type="modified residue" description="Phosphohistidine" evidence="1">
    <location>
        <position position="63"/>
    </location>
</feature>
<dbReference type="InterPro" id="IPR008207">
    <property type="entry name" value="Sig_transdc_His_kin_Hpt_dom"/>
</dbReference>
<organism evidence="3 4">
    <name type="scientific">Vasconcelosia minhoensis LEGE 07310</name>
    <dbReference type="NCBI Taxonomy" id="915328"/>
    <lineage>
        <taxon>Bacteria</taxon>
        <taxon>Bacillati</taxon>
        <taxon>Cyanobacteriota</taxon>
        <taxon>Cyanophyceae</taxon>
        <taxon>Nodosilineales</taxon>
        <taxon>Cymatolegaceae</taxon>
        <taxon>Vasconcelosia</taxon>
        <taxon>Vasconcelosia minhoensis</taxon>
    </lineage>
</organism>
<dbReference type="AlphaFoldDB" id="A0A8J7AR26"/>
<accession>A0A8J7AR26</accession>
<dbReference type="CDD" id="cd00088">
    <property type="entry name" value="HPT"/>
    <property type="match status" value="1"/>
</dbReference>
<comment type="caution">
    <text evidence="3">The sequence shown here is derived from an EMBL/GenBank/DDBJ whole genome shotgun (WGS) entry which is preliminary data.</text>
</comment>
<dbReference type="EMBL" id="JADEXG010000042">
    <property type="protein sequence ID" value="MBE9078856.1"/>
    <property type="molecule type" value="Genomic_DNA"/>
</dbReference>
<evidence type="ECO:0000313" key="3">
    <source>
        <dbReference type="EMBL" id="MBE9078856.1"/>
    </source>
</evidence>
<reference evidence="3" key="1">
    <citation type="submission" date="2020-10" db="EMBL/GenBank/DDBJ databases">
        <authorList>
            <person name="Castelo-Branco R."/>
            <person name="Eusebio N."/>
            <person name="Adriana R."/>
            <person name="Vieira A."/>
            <person name="Brugerolle De Fraissinette N."/>
            <person name="Rezende De Castro R."/>
            <person name="Schneider M.P."/>
            <person name="Vasconcelos V."/>
            <person name="Leao P.N."/>
        </authorList>
    </citation>
    <scope>NUCLEOTIDE SEQUENCE</scope>
    <source>
        <strain evidence="3">LEGE 07310</strain>
    </source>
</reference>
<dbReference type="GO" id="GO:0000160">
    <property type="term" value="P:phosphorelay signal transduction system"/>
    <property type="evidence" value="ECO:0007669"/>
    <property type="project" value="InterPro"/>
</dbReference>
<feature type="domain" description="HPt" evidence="2">
    <location>
        <begin position="24"/>
        <end position="117"/>
    </location>
</feature>
<protein>
    <submittedName>
        <fullName evidence="3">Hpt domain-containing protein</fullName>
    </submittedName>
</protein>
<dbReference type="RefSeq" id="WP_193909128.1">
    <property type="nucleotide sequence ID" value="NZ_JADEXG010000042.1"/>
</dbReference>
<dbReference type="SUPFAM" id="SSF47226">
    <property type="entry name" value="Histidine-containing phosphotransfer domain, HPT domain"/>
    <property type="match status" value="1"/>
</dbReference>
<keyword evidence="1" id="KW-0597">Phosphoprotein</keyword>
<name>A0A8J7AR26_9CYAN</name>
<keyword evidence="4" id="KW-1185">Reference proteome</keyword>
<dbReference type="SMART" id="SM00073">
    <property type="entry name" value="HPT"/>
    <property type="match status" value="1"/>
</dbReference>
<dbReference type="Pfam" id="PF01627">
    <property type="entry name" value="Hpt"/>
    <property type="match status" value="1"/>
</dbReference>